<name>A0A9W9DRP7_9AGAR</name>
<evidence type="ECO:0000313" key="2">
    <source>
        <dbReference type="EMBL" id="KAJ4483095.1"/>
    </source>
</evidence>
<evidence type="ECO:0000256" key="1">
    <source>
        <dbReference type="SAM" id="MobiDB-lite"/>
    </source>
</evidence>
<reference evidence="2" key="2">
    <citation type="journal article" date="2023" name="Proc. Natl. Acad. Sci. U.S.A.">
        <title>A global phylogenomic analysis of the shiitake genus Lentinula.</title>
        <authorList>
            <person name="Sierra-Patev S."/>
            <person name="Min B."/>
            <person name="Naranjo-Ortiz M."/>
            <person name="Looney B."/>
            <person name="Konkel Z."/>
            <person name="Slot J.C."/>
            <person name="Sakamoto Y."/>
            <person name="Steenwyk J.L."/>
            <person name="Rokas A."/>
            <person name="Carro J."/>
            <person name="Camarero S."/>
            <person name="Ferreira P."/>
            <person name="Molpeceres G."/>
            <person name="Ruiz-Duenas F.J."/>
            <person name="Serrano A."/>
            <person name="Henrissat B."/>
            <person name="Drula E."/>
            <person name="Hughes K.W."/>
            <person name="Mata J.L."/>
            <person name="Ishikawa N.K."/>
            <person name="Vargas-Isla R."/>
            <person name="Ushijima S."/>
            <person name="Smith C.A."/>
            <person name="Donoghue J."/>
            <person name="Ahrendt S."/>
            <person name="Andreopoulos W."/>
            <person name="He G."/>
            <person name="LaButti K."/>
            <person name="Lipzen A."/>
            <person name="Ng V."/>
            <person name="Riley R."/>
            <person name="Sandor L."/>
            <person name="Barry K."/>
            <person name="Martinez A.T."/>
            <person name="Xiao Y."/>
            <person name="Gibbons J.G."/>
            <person name="Terashima K."/>
            <person name="Grigoriev I.V."/>
            <person name="Hibbett D."/>
        </authorList>
    </citation>
    <scope>NUCLEOTIDE SEQUENCE</scope>
    <source>
        <strain evidence="2">Sp2 HRB7682 ss15</strain>
    </source>
</reference>
<sequence length="255" mass="26927">MASSPISPPPLASPNPLSSPNVPSPIPNSSIPSSPSFSPRPTPPVRRASTSSVTIPIPGKSILKKPPPPPTGLLLRITTGHSVNGIGRMSMGGLGKFSGSGTGGNATSSVNSNLATIPEPPTDTVPSSFPPLNPALKRAHFILPHMAVVYPISSSAPPRTPTTQMEKKAVENREREILKEEEGFNDDYRYGLSTDSLPTPIGVSGAGWWSMDKVGAFHKECCAASDEFSRSSYLQSLIEIFYLGGSIHLVNNPIH</sequence>
<dbReference type="EMBL" id="JANVFS010000008">
    <property type="protein sequence ID" value="KAJ4489022.1"/>
    <property type="molecule type" value="Genomic_DNA"/>
</dbReference>
<accession>A0A9W9DRP7</accession>
<feature type="region of interest" description="Disordered" evidence="1">
    <location>
        <begin position="1"/>
        <end position="75"/>
    </location>
</feature>
<feature type="compositionally biased region" description="Pro residues" evidence="1">
    <location>
        <begin position="1"/>
        <end position="13"/>
    </location>
</feature>
<feature type="compositionally biased region" description="Low complexity" evidence="1">
    <location>
        <begin position="14"/>
        <end position="37"/>
    </location>
</feature>
<organism evidence="2 4">
    <name type="scientific">Lentinula lateritia</name>
    <dbReference type="NCBI Taxonomy" id="40482"/>
    <lineage>
        <taxon>Eukaryota</taxon>
        <taxon>Fungi</taxon>
        <taxon>Dikarya</taxon>
        <taxon>Basidiomycota</taxon>
        <taxon>Agaricomycotina</taxon>
        <taxon>Agaricomycetes</taxon>
        <taxon>Agaricomycetidae</taxon>
        <taxon>Agaricales</taxon>
        <taxon>Marasmiineae</taxon>
        <taxon>Omphalotaceae</taxon>
        <taxon>Lentinula</taxon>
    </lineage>
</organism>
<reference evidence="2" key="1">
    <citation type="submission" date="2022-08" db="EMBL/GenBank/DDBJ databases">
        <authorList>
            <consortium name="DOE Joint Genome Institute"/>
            <person name="Min B."/>
            <person name="Riley R."/>
            <person name="Sierra-Patev S."/>
            <person name="Naranjo-Ortiz M."/>
            <person name="Looney B."/>
            <person name="Konkel Z."/>
            <person name="Slot J.C."/>
            <person name="Sakamoto Y."/>
            <person name="Steenwyk J.L."/>
            <person name="Rokas A."/>
            <person name="Carro J."/>
            <person name="Camarero S."/>
            <person name="Ferreira P."/>
            <person name="Molpeceres G."/>
            <person name="Ruiz-Duenas F.J."/>
            <person name="Serrano A."/>
            <person name="Henrissat B."/>
            <person name="Drula E."/>
            <person name="Hughes K.W."/>
            <person name="Mata J.L."/>
            <person name="Ishikawa N.K."/>
            <person name="Vargas-Isla R."/>
            <person name="Ushijima S."/>
            <person name="Smith C.A."/>
            <person name="Ahrendt S."/>
            <person name="Andreopoulos W."/>
            <person name="He G."/>
            <person name="Labutti K."/>
            <person name="Lipzen A."/>
            <person name="Ng V."/>
            <person name="Sandor L."/>
            <person name="Barry K."/>
            <person name="Martinez A.T."/>
            <person name="Xiao Y."/>
            <person name="Gibbons J.G."/>
            <person name="Terashima K."/>
            <person name="Hibbett D.S."/>
            <person name="Grigoriev I.V."/>
        </authorList>
    </citation>
    <scope>NUCLEOTIDE SEQUENCE</scope>
    <source>
        <strain evidence="2">Sp2 HRB7682 ss15</strain>
    </source>
</reference>
<gene>
    <name evidence="3" type="ORF">C8J55DRAFT_558077</name>
    <name evidence="2" type="ORF">C8J55DRAFT_559912</name>
</gene>
<evidence type="ECO:0000313" key="3">
    <source>
        <dbReference type="EMBL" id="KAJ4489022.1"/>
    </source>
</evidence>
<evidence type="ECO:0000313" key="4">
    <source>
        <dbReference type="Proteomes" id="UP001150238"/>
    </source>
</evidence>
<feature type="compositionally biased region" description="Pro residues" evidence="1">
    <location>
        <begin position="118"/>
        <end position="128"/>
    </location>
</feature>
<dbReference type="EMBL" id="JANVFS010000013">
    <property type="protein sequence ID" value="KAJ4483095.1"/>
    <property type="molecule type" value="Genomic_DNA"/>
</dbReference>
<protein>
    <submittedName>
        <fullName evidence="2">Uncharacterized protein</fullName>
    </submittedName>
</protein>
<dbReference type="Proteomes" id="UP001150238">
    <property type="component" value="Unassembled WGS sequence"/>
</dbReference>
<dbReference type="AlphaFoldDB" id="A0A9W9DRP7"/>
<comment type="caution">
    <text evidence="2">The sequence shown here is derived from an EMBL/GenBank/DDBJ whole genome shotgun (WGS) entry which is preliminary data.</text>
</comment>
<feature type="region of interest" description="Disordered" evidence="1">
    <location>
        <begin position="97"/>
        <end position="128"/>
    </location>
</feature>
<proteinExistence type="predicted"/>